<dbReference type="OrthoDB" id="5585746at2759"/>
<keyword evidence="8" id="KW-1185">Reference proteome</keyword>
<evidence type="ECO:0000313" key="7">
    <source>
        <dbReference type="EMBL" id="RPB28819.1"/>
    </source>
</evidence>
<feature type="binding site" evidence="5">
    <location>
        <position position="364"/>
    </location>
    <ligand>
        <name>Zn(2+)</name>
        <dbReference type="ChEBI" id="CHEBI:29105"/>
    </ligand>
</feature>
<dbReference type="InterPro" id="IPR004254">
    <property type="entry name" value="AdipoR/HlyIII-related"/>
</dbReference>
<reference evidence="7 8" key="1">
    <citation type="journal article" date="2018" name="Nat. Ecol. Evol.">
        <title>Pezizomycetes genomes reveal the molecular basis of ectomycorrhizal truffle lifestyle.</title>
        <authorList>
            <person name="Murat C."/>
            <person name="Payen T."/>
            <person name="Noel B."/>
            <person name="Kuo A."/>
            <person name="Morin E."/>
            <person name="Chen J."/>
            <person name="Kohler A."/>
            <person name="Krizsan K."/>
            <person name="Balestrini R."/>
            <person name="Da Silva C."/>
            <person name="Montanini B."/>
            <person name="Hainaut M."/>
            <person name="Levati E."/>
            <person name="Barry K.W."/>
            <person name="Belfiori B."/>
            <person name="Cichocki N."/>
            <person name="Clum A."/>
            <person name="Dockter R.B."/>
            <person name="Fauchery L."/>
            <person name="Guy J."/>
            <person name="Iotti M."/>
            <person name="Le Tacon F."/>
            <person name="Lindquist E.A."/>
            <person name="Lipzen A."/>
            <person name="Malagnac F."/>
            <person name="Mello A."/>
            <person name="Molinier V."/>
            <person name="Miyauchi S."/>
            <person name="Poulain J."/>
            <person name="Riccioni C."/>
            <person name="Rubini A."/>
            <person name="Sitrit Y."/>
            <person name="Splivallo R."/>
            <person name="Traeger S."/>
            <person name="Wang M."/>
            <person name="Zifcakova L."/>
            <person name="Wipf D."/>
            <person name="Zambonelli A."/>
            <person name="Paolocci F."/>
            <person name="Nowrousian M."/>
            <person name="Ottonello S."/>
            <person name="Baldrian P."/>
            <person name="Spatafora J.W."/>
            <person name="Henrissat B."/>
            <person name="Nagy L.G."/>
            <person name="Aury J.M."/>
            <person name="Wincker P."/>
            <person name="Grigoriev I.V."/>
            <person name="Bonfante P."/>
            <person name="Martin F.M."/>
        </authorList>
    </citation>
    <scope>NUCLEOTIDE SEQUENCE [LARGE SCALE GENOMIC DNA]</scope>
    <source>
        <strain evidence="7 8">ATCC MYA-4762</strain>
    </source>
</reference>
<dbReference type="GO" id="GO:0046872">
    <property type="term" value="F:metal ion binding"/>
    <property type="evidence" value="ECO:0007669"/>
    <property type="project" value="UniProtKB-KW"/>
</dbReference>
<dbReference type="PANTHER" id="PTHR20855">
    <property type="entry name" value="ADIPOR/PROGESTIN RECEPTOR-RELATED"/>
    <property type="match status" value="1"/>
</dbReference>
<accession>A0A3N4M4K2</accession>
<feature type="transmembrane region" description="Helical" evidence="6">
    <location>
        <begin position="322"/>
        <end position="342"/>
    </location>
</feature>
<feature type="transmembrane region" description="Helical" evidence="6">
    <location>
        <begin position="162"/>
        <end position="180"/>
    </location>
</feature>
<dbReference type="EMBL" id="ML121528">
    <property type="protein sequence ID" value="RPB28819.1"/>
    <property type="molecule type" value="Genomic_DNA"/>
</dbReference>
<name>A0A3N4M4K2_9PEZI</name>
<feature type="binding site" evidence="5">
    <location>
        <position position="215"/>
    </location>
    <ligand>
        <name>Zn(2+)</name>
        <dbReference type="ChEBI" id="CHEBI:29105"/>
    </ligand>
</feature>
<proteinExistence type="predicted"/>
<keyword evidence="3 6" id="KW-1133">Transmembrane helix</keyword>
<dbReference type="InParanoid" id="A0A3N4M4K2"/>
<feature type="transmembrane region" description="Helical" evidence="6">
    <location>
        <begin position="195"/>
        <end position="217"/>
    </location>
</feature>
<evidence type="ECO:0000256" key="6">
    <source>
        <dbReference type="SAM" id="Phobius"/>
    </source>
</evidence>
<sequence>MVVRVDSREKRNKNEVLDGGRRRAGEVLDSGRRRAAVLVEVLESRYANLLSGRETIAAKVSHGVEFLSGFLADIEATIDDAVTREIDSAKRGLEHIVDAKDHLAESIEGAIKAARERRLITYEELPFPWRVNPYIFSGYRFTETYADCVRLAFALSNETTNIWSHALGFVIILSIAFYFYPASEMFSNHSTVDKLINGLFFLAAAKCMVCSTIWHTFSSISHQHIMERFACVDYSGISLLIAASIITTEYTAFYVDPVSRWIYISITFILGIAGMILPWKPTFNRADMRVWRVAFYVGLGATGFILMFQLTYIRGGEWTMSFYGPVMKLILVYLCGACVYAAQVPEKYFPGCFDWIGGSHNIWHACVLGGILFHWHAMNDLFHVAFKMATA</sequence>
<feature type="transmembrane region" description="Helical" evidence="6">
    <location>
        <begin position="291"/>
        <end position="310"/>
    </location>
</feature>
<dbReference type="PANTHER" id="PTHR20855:SF97">
    <property type="entry name" value="ADIPOR-LIKE RECEPTOR IZH3-RELATED"/>
    <property type="match status" value="1"/>
</dbReference>
<feature type="binding site" evidence="5">
    <location>
        <position position="360"/>
    </location>
    <ligand>
        <name>Zn(2+)</name>
        <dbReference type="ChEBI" id="CHEBI:29105"/>
    </ligand>
</feature>
<gene>
    <name evidence="7" type="ORF">L211DRAFT_239114</name>
</gene>
<evidence type="ECO:0000256" key="5">
    <source>
        <dbReference type="PIRSR" id="PIRSR604254-1"/>
    </source>
</evidence>
<dbReference type="FunCoup" id="A0A3N4M4K2">
    <property type="interactions" value="18"/>
</dbReference>
<evidence type="ECO:0000256" key="4">
    <source>
        <dbReference type="ARBA" id="ARBA00023136"/>
    </source>
</evidence>
<feature type="transmembrane region" description="Helical" evidence="6">
    <location>
        <begin position="229"/>
        <end position="255"/>
    </location>
</feature>
<keyword evidence="2 6" id="KW-0812">Transmembrane</keyword>
<comment type="subcellular location">
    <subcellularLocation>
        <location evidence="1">Membrane</location>
        <topology evidence="1">Multi-pass membrane protein</topology>
    </subcellularLocation>
</comment>
<evidence type="ECO:0000256" key="1">
    <source>
        <dbReference type="ARBA" id="ARBA00004141"/>
    </source>
</evidence>
<dbReference type="STRING" id="1051890.A0A3N4M4K2"/>
<feature type="transmembrane region" description="Helical" evidence="6">
    <location>
        <begin position="261"/>
        <end position="279"/>
    </location>
</feature>
<evidence type="ECO:0000256" key="3">
    <source>
        <dbReference type="ARBA" id="ARBA00022989"/>
    </source>
</evidence>
<protein>
    <submittedName>
        <fullName evidence="7">HlyIII-domain-containing protein</fullName>
    </submittedName>
</protein>
<keyword evidence="5" id="KW-0862">Zinc</keyword>
<dbReference type="GO" id="GO:0006882">
    <property type="term" value="P:intracellular zinc ion homeostasis"/>
    <property type="evidence" value="ECO:0007669"/>
    <property type="project" value="TreeGrafter"/>
</dbReference>
<organism evidence="7 8">
    <name type="scientific">Terfezia boudieri ATCC MYA-4762</name>
    <dbReference type="NCBI Taxonomy" id="1051890"/>
    <lineage>
        <taxon>Eukaryota</taxon>
        <taxon>Fungi</taxon>
        <taxon>Dikarya</taxon>
        <taxon>Ascomycota</taxon>
        <taxon>Pezizomycotina</taxon>
        <taxon>Pezizomycetes</taxon>
        <taxon>Pezizales</taxon>
        <taxon>Pezizaceae</taxon>
        <taxon>Terfezia</taxon>
    </lineage>
</organism>
<dbReference type="Proteomes" id="UP000267821">
    <property type="component" value="Unassembled WGS sequence"/>
</dbReference>
<dbReference type="AlphaFoldDB" id="A0A3N4M4K2"/>
<keyword evidence="5" id="KW-0479">Metal-binding</keyword>
<evidence type="ECO:0000256" key="2">
    <source>
        <dbReference type="ARBA" id="ARBA00022692"/>
    </source>
</evidence>
<dbReference type="Pfam" id="PF03006">
    <property type="entry name" value="HlyIII"/>
    <property type="match status" value="1"/>
</dbReference>
<keyword evidence="4 6" id="KW-0472">Membrane</keyword>
<dbReference type="GO" id="GO:0016020">
    <property type="term" value="C:membrane"/>
    <property type="evidence" value="ECO:0007669"/>
    <property type="project" value="UniProtKB-SubCell"/>
</dbReference>
<dbReference type="GO" id="GO:0038023">
    <property type="term" value="F:signaling receptor activity"/>
    <property type="evidence" value="ECO:0007669"/>
    <property type="project" value="TreeGrafter"/>
</dbReference>
<evidence type="ECO:0000313" key="8">
    <source>
        <dbReference type="Proteomes" id="UP000267821"/>
    </source>
</evidence>